<organism evidence="6 7">
    <name type="scientific">Desulfamplus magnetovallimortis</name>
    <dbReference type="NCBI Taxonomy" id="1246637"/>
    <lineage>
        <taxon>Bacteria</taxon>
        <taxon>Pseudomonadati</taxon>
        <taxon>Thermodesulfobacteriota</taxon>
        <taxon>Desulfobacteria</taxon>
        <taxon>Desulfobacterales</taxon>
        <taxon>Desulfobacteraceae</taxon>
        <taxon>Desulfamplus</taxon>
    </lineage>
</organism>
<sequence>MDLNKLKTFYFLAQTKNYSRCAEKLFVTQSAVSHAIRTLEESLDLVLIEKKKSGFALTHEGEILFKSCRNIFFEIDKTRRLLLESRDFPEIIRLGSTVEFGMSIVLKGIKDFFDKYPGIHIDFRLTHNLFKPLLDDELDLVIDCKPNAHPDVKSIHLFQEEYAVIASPEYIEKHNIKTTRDLEKCNILSLDRELVWWSNFINALSTDEQVVFNRITEINHVRGIIIAAICSIGVGFVPKYTMVKELEQGELVALFPDMALLNDHINIHIKHRNASLDKFCLLIDYIKGFKLQ</sequence>
<dbReference type="InterPro" id="IPR058163">
    <property type="entry name" value="LysR-type_TF_proteobact-type"/>
</dbReference>
<evidence type="ECO:0000259" key="5">
    <source>
        <dbReference type="PROSITE" id="PS50931"/>
    </source>
</evidence>
<accession>A0A1W1H6V3</accession>
<gene>
    <name evidence="6" type="ORF">MTBBW1_1280014</name>
</gene>
<dbReference type="InterPro" id="IPR000847">
    <property type="entry name" value="LysR_HTH_N"/>
</dbReference>
<dbReference type="PANTHER" id="PTHR30537">
    <property type="entry name" value="HTH-TYPE TRANSCRIPTIONAL REGULATOR"/>
    <property type="match status" value="1"/>
</dbReference>
<dbReference type="Pfam" id="PF03466">
    <property type="entry name" value="LysR_substrate"/>
    <property type="match status" value="1"/>
</dbReference>
<evidence type="ECO:0000256" key="2">
    <source>
        <dbReference type="ARBA" id="ARBA00023015"/>
    </source>
</evidence>
<dbReference type="Gene3D" id="3.40.190.290">
    <property type="match status" value="1"/>
</dbReference>
<dbReference type="InterPro" id="IPR036390">
    <property type="entry name" value="WH_DNA-bd_sf"/>
</dbReference>
<proteinExistence type="inferred from homology"/>
<evidence type="ECO:0000313" key="7">
    <source>
        <dbReference type="Proteomes" id="UP000191931"/>
    </source>
</evidence>
<dbReference type="AlphaFoldDB" id="A0A1W1H6V3"/>
<keyword evidence="3" id="KW-0238">DNA-binding</keyword>
<dbReference type="RefSeq" id="WP_080804556.1">
    <property type="nucleotide sequence ID" value="NZ_LT828547.1"/>
</dbReference>
<feature type="domain" description="HTH lysR-type" evidence="5">
    <location>
        <begin position="1"/>
        <end position="58"/>
    </location>
</feature>
<dbReference type="Proteomes" id="UP000191931">
    <property type="component" value="Unassembled WGS sequence"/>
</dbReference>
<dbReference type="GO" id="GO:0003677">
    <property type="term" value="F:DNA binding"/>
    <property type="evidence" value="ECO:0007669"/>
    <property type="project" value="UniProtKB-KW"/>
</dbReference>
<dbReference type="PRINTS" id="PR00039">
    <property type="entry name" value="HTHLYSR"/>
</dbReference>
<dbReference type="SUPFAM" id="SSF53850">
    <property type="entry name" value="Periplasmic binding protein-like II"/>
    <property type="match status" value="1"/>
</dbReference>
<evidence type="ECO:0000256" key="4">
    <source>
        <dbReference type="ARBA" id="ARBA00023163"/>
    </source>
</evidence>
<dbReference type="SUPFAM" id="SSF46785">
    <property type="entry name" value="Winged helix' DNA-binding domain"/>
    <property type="match status" value="1"/>
</dbReference>
<dbReference type="EMBL" id="FWEV01000033">
    <property type="protein sequence ID" value="SLM28211.1"/>
    <property type="molecule type" value="Genomic_DNA"/>
</dbReference>
<keyword evidence="2" id="KW-0805">Transcription regulation</keyword>
<dbReference type="OrthoDB" id="5317428at2"/>
<evidence type="ECO:0000256" key="3">
    <source>
        <dbReference type="ARBA" id="ARBA00023125"/>
    </source>
</evidence>
<dbReference type="Gene3D" id="1.10.10.10">
    <property type="entry name" value="Winged helix-like DNA-binding domain superfamily/Winged helix DNA-binding domain"/>
    <property type="match status" value="1"/>
</dbReference>
<dbReference type="Pfam" id="PF00126">
    <property type="entry name" value="HTH_1"/>
    <property type="match status" value="1"/>
</dbReference>
<reference evidence="6 7" key="1">
    <citation type="submission" date="2017-03" db="EMBL/GenBank/DDBJ databases">
        <authorList>
            <person name="Afonso C.L."/>
            <person name="Miller P.J."/>
            <person name="Scott M.A."/>
            <person name="Spackman E."/>
            <person name="Goraichik I."/>
            <person name="Dimitrov K.M."/>
            <person name="Suarez D.L."/>
            <person name="Swayne D.E."/>
        </authorList>
    </citation>
    <scope>NUCLEOTIDE SEQUENCE [LARGE SCALE GENOMIC DNA]</scope>
    <source>
        <strain evidence="6">PRJEB14757</strain>
    </source>
</reference>
<protein>
    <submittedName>
        <fullName evidence="6">Putative Redox-sensitive transcriptional activator</fullName>
    </submittedName>
</protein>
<dbReference type="PANTHER" id="PTHR30537:SF5">
    <property type="entry name" value="HTH-TYPE TRANSCRIPTIONAL ACTIVATOR TTDR-RELATED"/>
    <property type="match status" value="1"/>
</dbReference>
<dbReference type="STRING" id="1246637.MTBBW1_1280014"/>
<evidence type="ECO:0000313" key="6">
    <source>
        <dbReference type="EMBL" id="SLM28211.1"/>
    </source>
</evidence>
<dbReference type="PROSITE" id="PS50931">
    <property type="entry name" value="HTH_LYSR"/>
    <property type="match status" value="1"/>
</dbReference>
<dbReference type="InterPro" id="IPR036388">
    <property type="entry name" value="WH-like_DNA-bd_sf"/>
</dbReference>
<dbReference type="InterPro" id="IPR005119">
    <property type="entry name" value="LysR_subst-bd"/>
</dbReference>
<keyword evidence="7" id="KW-1185">Reference proteome</keyword>
<name>A0A1W1H6V3_9BACT</name>
<comment type="similarity">
    <text evidence="1">Belongs to the LysR transcriptional regulatory family.</text>
</comment>
<dbReference type="GO" id="GO:0003700">
    <property type="term" value="F:DNA-binding transcription factor activity"/>
    <property type="evidence" value="ECO:0007669"/>
    <property type="project" value="InterPro"/>
</dbReference>
<keyword evidence="4" id="KW-0804">Transcription</keyword>
<evidence type="ECO:0000256" key="1">
    <source>
        <dbReference type="ARBA" id="ARBA00009437"/>
    </source>
</evidence>